<reference evidence="1" key="1">
    <citation type="journal article" date="2015" name="Nature">
        <title>Complex archaea that bridge the gap between prokaryotes and eukaryotes.</title>
        <authorList>
            <person name="Spang A."/>
            <person name="Saw J.H."/>
            <person name="Jorgensen S.L."/>
            <person name="Zaremba-Niedzwiedzka K."/>
            <person name="Martijn J."/>
            <person name="Lind A.E."/>
            <person name="van Eijk R."/>
            <person name="Schleper C."/>
            <person name="Guy L."/>
            <person name="Ettema T.J."/>
        </authorList>
    </citation>
    <scope>NUCLEOTIDE SEQUENCE</scope>
</reference>
<dbReference type="AlphaFoldDB" id="A0A0F9G7J5"/>
<protein>
    <submittedName>
        <fullName evidence="1">Uncharacterized protein</fullName>
    </submittedName>
</protein>
<dbReference type="EMBL" id="LAZR01018835">
    <property type="protein sequence ID" value="KKL94789.1"/>
    <property type="molecule type" value="Genomic_DNA"/>
</dbReference>
<name>A0A0F9G7J5_9ZZZZ</name>
<organism evidence="1">
    <name type="scientific">marine sediment metagenome</name>
    <dbReference type="NCBI Taxonomy" id="412755"/>
    <lineage>
        <taxon>unclassified sequences</taxon>
        <taxon>metagenomes</taxon>
        <taxon>ecological metagenomes</taxon>
    </lineage>
</organism>
<gene>
    <name evidence="1" type="ORF">LCGC14_1861090</name>
</gene>
<proteinExistence type="predicted"/>
<comment type="caution">
    <text evidence="1">The sequence shown here is derived from an EMBL/GenBank/DDBJ whole genome shotgun (WGS) entry which is preliminary data.</text>
</comment>
<evidence type="ECO:0000313" key="1">
    <source>
        <dbReference type="EMBL" id="KKL94789.1"/>
    </source>
</evidence>
<accession>A0A0F9G7J5</accession>
<sequence length="88" mass="9837">MNETGSTTKDLQVAEELGILGKLVTVTRDKTKDLEERLKSVMRSSIVDSESVEEQQQLCPLAGQIRDIREGVDSVNHVITQILEELEL</sequence>